<evidence type="ECO:0000313" key="2">
    <source>
        <dbReference type="Proteomes" id="UP000007886"/>
    </source>
</evidence>
<protein>
    <submittedName>
        <fullName evidence="1">Uncharacterized protein</fullName>
    </submittedName>
</protein>
<gene>
    <name evidence="1" type="ORF">S23_57750</name>
</gene>
<keyword evidence="2" id="KW-1185">Reference proteome</keyword>
<organism evidence="1 2">
    <name type="scientific">Bradyrhizobium cosmicum</name>
    <dbReference type="NCBI Taxonomy" id="1404864"/>
    <lineage>
        <taxon>Bacteria</taxon>
        <taxon>Pseudomonadati</taxon>
        <taxon>Pseudomonadota</taxon>
        <taxon>Alphaproteobacteria</taxon>
        <taxon>Hyphomicrobiales</taxon>
        <taxon>Nitrobacteraceae</taxon>
        <taxon>Bradyrhizobium</taxon>
    </lineage>
</organism>
<accession>A0AAI8MIH1</accession>
<sequence>MCLSPSFVGSLSVTESVVGLPPVIRVHRMQLQYSHPFGPSLTPAQQTHCPDCGERLSRMRSSGLSAFDVGAFACAGCHPVHIAAGETDPIKSTAVLWLASHDLRPPA</sequence>
<reference evidence="1 2" key="1">
    <citation type="journal article" date="2012" name="Microbes Environ.">
        <title>Complete genome sequence of Bradyrhizobium sp. S23321: insights into symbiosis evolution in soil oligotrophs.</title>
        <authorList>
            <person name="Okubo T."/>
            <person name="Tsukui T."/>
            <person name="Maita H."/>
            <person name="Okamoto S."/>
            <person name="Oshima K."/>
            <person name="Fujisawa T."/>
            <person name="Saito A."/>
            <person name="Futamata H."/>
            <person name="Hattori R."/>
            <person name="Shimomura Y."/>
            <person name="Haruta S."/>
            <person name="Morimoto S."/>
            <person name="Wang Y."/>
            <person name="Sakai Y."/>
            <person name="Hattori M."/>
            <person name="Aizawa S."/>
            <person name="Nagashima K.V.P."/>
            <person name="Masuda S."/>
            <person name="Hattori T."/>
            <person name="Yamashita A."/>
            <person name="Bao Z."/>
            <person name="Hayatsu M."/>
            <person name="Kajiya-Kanegae H."/>
            <person name="Yoshinaga I."/>
            <person name="Sakamoto K."/>
            <person name="Toyota K."/>
            <person name="Nakao M."/>
            <person name="Kohara M."/>
            <person name="Anda M."/>
            <person name="Niwa R."/>
            <person name="Jung-Hwan P."/>
            <person name="Sameshima-Saito R."/>
            <person name="Tokuda S."/>
            <person name="Yamamoto S."/>
            <person name="Yamamoto S."/>
            <person name="Yokoyama T."/>
            <person name="Akutsu T."/>
            <person name="Nakamura Y."/>
            <person name="Nakahira-Yanaka Y."/>
            <person name="Takada Hoshino Y."/>
            <person name="Hirakawa H."/>
            <person name="Mitsui H."/>
            <person name="Terasawa K."/>
            <person name="Itakura M."/>
            <person name="Sato S."/>
            <person name="Ikeda-Ohtsubo W."/>
            <person name="Sakakura N."/>
            <person name="Kaminuma E."/>
            <person name="Minamisawa K."/>
        </authorList>
    </citation>
    <scope>NUCLEOTIDE SEQUENCE [LARGE SCALE GENOMIC DNA]</scope>
    <source>
        <strain evidence="1 2">S23321</strain>
    </source>
</reference>
<proteinExistence type="predicted"/>
<dbReference type="EMBL" id="AP012279">
    <property type="protein sequence ID" value="BAL78966.1"/>
    <property type="molecule type" value="Genomic_DNA"/>
</dbReference>
<evidence type="ECO:0000313" key="1">
    <source>
        <dbReference type="EMBL" id="BAL78966.1"/>
    </source>
</evidence>
<dbReference type="AlphaFoldDB" id="A0AAI8MIH1"/>
<name>A0AAI8MIH1_9BRAD</name>
<dbReference type="KEGG" id="brs:S23_57750"/>
<dbReference type="Proteomes" id="UP000007886">
    <property type="component" value="Chromosome"/>
</dbReference>